<evidence type="ECO:0000313" key="2">
    <source>
        <dbReference type="EMBL" id="JAC19133.1"/>
    </source>
</evidence>
<name>A0A023FE86_AMBCJ</name>
<accession>A0A023FE86</accession>
<keyword evidence="1" id="KW-0732">Signal</keyword>
<organism evidence="2">
    <name type="scientific">Amblyomma cajennense</name>
    <name type="common">Cayenne tick</name>
    <name type="synonym">Acarus cajennensis</name>
    <dbReference type="NCBI Taxonomy" id="34607"/>
    <lineage>
        <taxon>Eukaryota</taxon>
        <taxon>Metazoa</taxon>
        <taxon>Ecdysozoa</taxon>
        <taxon>Arthropoda</taxon>
        <taxon>Chelicerata</taxon>
        <taxon>Arachnida</taxon>
        <taxon>Acari</taxon>
        <taxon>Parasitiformes</taxon>
        <taxon>Ixodida</taxon>
        <taxon>Ixodoidea</taxon>
        <taxon>Ixodidae</taxon>
        <taxon>Amblyomminae</taxon>
        <taxon>Amblyomma</taxon>
    </lineage>
</organism>
<evidence type="ECO:0000256" key="1">
    <source>
        <dbReference type="SAM" id="SignalP"/>
    </source>
</evidence>
<feature type="chain" id="PRO_5001514910" evidence="1">
    <location>
        <begin position="19"/>
        <end position="171"/>
    </location>
</feature>
<dbReference type="AlphaFoldDB" id="A0A023FE86"/>
<dbReference type="EMBL" id="GBBK01005349">
    <property type="protein sequence ID" value="JAC19133.1"/>
    <property type="molecule type" value="mRNA"/>
</dbReference>
<proteinExistence type="evidence at transcript level"/>
<sequence>MAFSPQIICIFFIAGTLGDRNDQYFSVRLRVDHDKKLYSILSQQTPHKFAEKLVTKLTDKFREPKFLQQYEIPHPVIFSLRALVPHEETLIYNILKGTGKNLTVESTKDAFRLYGKNWLKHKVDAHLFLVMPDVRAERQRDISRGHVPWRCLQPEFCHSDLRRSDTSYTYR</sequence>
<protein>
    <submittedName>
        <fullName evidence="2">Putative secreted protein</fullName>
    </submittedName>
</protein>
<feature type="signal peptide" evidence="1">
    <location>
        <begin position="1"/>
        <end position="18"/>
    </location>
</feature>
<reference evidence="2" key="1">
    <citation type="submission" date="2014-03" db="EMBL/GenBank/DDBJ databases">
        <title>The sialotranscriptome of Amblyomma triste, Amblyomma parvum and Amblyomma cajennense ticks, uncovered by 454-based RNA-seq.</title>
        <authorList>
            <person name="Garcia G.R."/>
            <person name="Gardinassi L.G."/>
            <person name="Ribeiro J.M."/>
            <person name="Anatriello E."/>
            <person name="Ferreira B.R."/>
            <person name="Moreira H.N."/>
            <person name="Mafra C."/>
            <person name="Olegario M.M."/>
            <person name="Szabo P.J."/>
            <person name="Miranda-Santos I.K."/>
            <person name="Maruyama S.R."/>
        </authorList>
    </citation>
    <scope>NUCLEOTIDE SEQUENCE</scope>
    <source>
        <strain evidence="2">Uberlandia</strain>
        <tissue evidence="2">Salivary glands</tissue>
    </source>
</reference>